<keyword evidence="3" id="KW-1185">Reference proteome</keyword>
<evidence type="ECO:0000313" key="3">
    <source>
        <dbReference type="Proteomes" id="UP000009882"/>
    </source>
</evidence>
<dbReference type="OrthoDB" id="4475042at2759"/>
<protein>
    <submittedName>
        <fullName evidence="2">Uncharacterized protein</fullName>
    </submittedName>
</protein>
<gene>
    <name evidence="2" type="ORF">PDIG_45790</name>
</gene>
<proteinExistence type="predicted"/>
<comment type="caution">
    <text evidence="2">The sequence shown here is derived from an EMBL/GenBank/DDBJ whole genome shotgun (WGS) entry which is preliminary data.</text>
</comment>
<dbReference type="AlphaFoldDB" id="K9FT02"/>
<dbReference type="InParanoid" id="K9FT02"/>
<dbReference type="eggNOG" id="ENOG502R5G1">
    <property type="taxonomic scope" value="Eukaryota"/>
</dbReference>
<feature type="region of interest" description="Disordered" evidence="1">
    <location>
        <begin position="97"/>
        <end position="140"/>
    </location>
</feature>
<accession>K9FT02</accession>
<dbReference type="Proteomes" id="UP000009882">
    <property type="component" value="Unassembled WGS sequence"/>
</dbReference>
<dbReference type="HOGENOM" id="CLU_070380_0_0_1"/>
<organism evidence="2 3">
    <name type="scientific">Penicillium digitatum (strain PHI26 / CECT 20796)</name>
    <name type="common">Green mold</name>
    <dbReference type="NCBI Taxonomy" id="1170229"/>
    <lineage>
        <taxon>Eukaryota</taxon>
        <taxon>Fungi</taxon>
        <taxon>Dikarya</taxon>
        <taxon>Ascomycota</taxon>
        <taxon>Pezizomycotina</taxon>
        <taxon>Eurotiomycetes</taxon>
        <taxon>Eurotiomycetidae</taxon>
        <taxon>Eurotiales</taxon>
        <taxon>Aspergillaceae</taxon>
        <taxon>Penicillium</taxon>
    </lineage>
</organism>
<dbReference type="OMA" id="FRDARCI"/>
<name>K9FT02_PEND2</name>
<evidence type="ECO:0000256" key="1">
    <source>
        <dbReference type="SAM" id="MobiDB-lite"/>
    </source>
</evidence>
<dbReference type="EMBL" id="AKCT01000182">
    <property type="protein sequence ID" value="EKV12254.1"/>
    <property type="molecule type" value="Genomic_DNA"/>
</dbReference>
<evidence type="ECO:0000313" key="2">
    <source>
        <dbReference type="EMBL" id="EKV12254.1"/>
    </source>
</evidence>
<reference evidence="3" key="1">
    <citation type="journal article" date="2012" name="BMC Genomics">
        <title>Genome sequence of the necrotrophic fungus Penicillium digitatum, the main postharvest pathogen of citrus.</title>
        <authorList>
            <person name="Marcet-Houben M."/>
            <person name="Ballester A.-R."/>
            <person name="de la Fuente B."/>
            <person name="Harries E."/>
            <person name="Marcos J.F."/>
            <person name="Gonzalez-Candelas L."/>
            <person name="Gabaldon T."/>
        </authorList>
    </citation>
    <scope>NUCLEOTIDE SEQUENCE [LARGE SCALE GENOMIC DNA]</scope>
    <source>
        <strain evidence="3">PHI26 / CECT 20796</strain>
    </source>
</reference>
<sequence length="291" mass="33220">MHKPISNLIIRSSSQYKIKNETKFQIAWPPSKPSQRLRLGPKLLLQIQQLPPNHRPVPVLEIWQPSLLKSKSTRGFLQPLKLGPKDLYATLHQPYITKNEPPQKQGHSQERDAHQNSGGHAQKKETVAAMCHPPSNENTTSEIHFRDARCIWLASTCSTEKSTPCYRFAMQDEESMTDSEQCQMILQWEKRTPSMNGDGAPRSRDTENFVLVAIDRKTHRKNKIATMNRSGFEITIRERLIFDHPRTCLAFPDPVSAGAASPDSCADLETWLYTHVLTFGIWVASQERWLA</sequence>